<comment type="caution">
    <text evidence="2">Lacks conserved residue(s) required for the propagation of feature annotation.</text>
</comment>
<accession>A0A367ZLB9</accession>
<protein>
    <recommendedName>
        <fullName evidence="2">Probable acyltransferase</fullName>
        <ecNumber evidence="2">2.3.1.-</ecNumber>
    </recommendedName>
</protein>
<dbReference type="GO" id="GO:0009092">
    <property type="term" value="P:homoserine metabolic process"/>
    <property type="evidence" value="ECO:0007669"/>
    <property type="project" value="TreeGrafter"/>
</dbReference>
<gene>
    <name evidence="5" type="ORF">OZSIB_1687</name>
</gene>
<dbReference type="PIRSF" id="PIRSF000443">
    <property type="entry name" value="Homoser_Ac_trans"/>
    <property type="match status" value="1"/>
</dbReference>
<dbReference type="Gene3D" id="3.40.50.1820">
    <property type="entry name" value="alpha/beta hydrolase"/>
    <property type="match status" value="1"/>
</dbReference>
<dbReference type="SUPFAM" id="SSF53474">
    <property type="entry name" value="alpha/beta-Hydrolases"/>
    <property type="match status" value="1"/>
</dbReference>
<feature type="active site" evidence="3">
    <location>
        <position position="351"/>
    </location>
</feature>
<reference evidence="5 6" key="1">
    <citation type="submission" date="2018-05" db="EMBL/GenBank/DDBJ databases">
        <title>A metagenomic window into the 2 km-deep terrestrial subsurface aquifer revealed taxonomically and functionally diverse microbial community comprising novel uncultured bacterial lineages.</title>
        <authorList>
            <person name="Kadnikov V.V."/>
            <person name="Mardanov A.V."/>
            <person name="Beletsky A.V."/>
            <person name="Banks D."/>
            <person name="Pimenov N.V."/>
            <person name="Frank Y.A."/>
            <person name="Karnachuk O.V."/>
            <person name="Ravin N.V."/>
        </authorList>
    </citation>
    <scope>NUCLEOTIDE SEQUENCE [LARGE SCALE GENOMIC DNA]</scope>
    <source>
        <strain evidence="5">BY5</strain>
    </source>
</reference>
<dbReference type="InterPro" id="IPR000073">
    <property type="entry name" value="AB_hydrolase_1"/>
</dbReference>
<keyword evidence="2" id="KW-0028">Amino-acid biosynthesis</keyword>
<dbReference type="Pfam" id="PF00561">
    <property type="entry name" value="Abhydrolase_1"/>
    <property type="match status" value="1"/>
</dbReference>
<comment type="subunit">
    <text evidence="2">Homodimer.</text>
</comment>
<keyword evidence="1 2" id="KW-0808">Transferase</keyword>
<dbReference type="AlphaFoldDB" id="A0A367ZLB9"/>
<dbReference type="HAMAP" id="MF_00296">
    <property type="entry name" value="MetX_acyltransf"/>
    <property type="match status" value="1"/>
</dbReference>
<feature type="active site" evidence="2 3">
    <location>
        <position position="322"/>
    </location>
</feature>
<dbReference type="GO" id="GO:0004414">
    <property type="term" value="F:homoserine O-acetyltransferase activity"/>
    <property type="evidence" value="ECO:0007669"/>
    <property type="project" value="TreeGrafter"/>
</dbReference>
<proteinExistence type="inferred from homology"/>
<dbReference type="Proteomes" id="UP000252355">
    <property type="component" value="Unassembled WGS sequence"/>
</dbReference>
<organism evidence="5 6">
    <name type="scientific">Candidatus Ozemobacter sibiricus</name>
    <dbReference type="NCBI Taxonomy" id="2268124"/>
    <lineage>
        <taxon>Bacteria</taxon>
        <taxon>Candidatus Ozemobacteria</taxon>
        <taxon>Candidatus Ozemobacterales</taxon>
        <taxon>Candidatus Ozemobacteraceae</taxon>
        <taxon>Candidatus Ozemobacter</taxon>
    </lineage>
</organism>
<evidence type="ECO:0000256" key="2">
    <source>
        <dbReference type="HAMAP-Rule" id="MF_00296"/>
    </source>
</evidence>
<dbReference type="GO" id="GO:0005737">
    <property type="term" value="C:cytoplasm"/>
    <property type="evidence" value="ECO:0007669"/>
    <property type="project" value="UniProtKB-SubCell"/>
</dbReference>
<dbReference type="EC" id="2.3.1.-" evidence="2"/>
<sequence length="370" mass="41629">MLVTKQTFSHPAFRFELTGRTIPIRLGYEAYGRLSPAKDNAILVCHYFTGTSHAAGRYTPDDAAPGWWDALIGPGKVIDTERWFVICVDTISNINFHNPNVVTTGPASLDPETGRPYAMTFPIFTLTDVVRAQRLLLDELGIRRLRCVIGPSMGGLQAFLWGRHFPDDVDKVVAVVATPMMRPSCVMVPNQLGIEAIMLDPDWRGGDYYGHQPPHRGLLLAFKILLTETRTDHWAETNFGRRFADPTFTTCPDPYRSFQGRFLVETEVEKTVLQRMQFFDANSYIYIAKANTLFDLRGPGEELPQALAHLKMPTLMIIDESDLMFTREQAEAALPHLPKGTLTTYNSRNGHLSCLFETELFANRLAAFLA</sequence>
<feature type="domain" description="AB hydrolase-1" evidence="4">
    <location>
        <begin position="122"/>
        <end position="338"/>
    </location>
</feature>
<dbReference type="PANTHER" id="PTHR32268:SF11">
    <property type="entry name" value="HOMOSERINE O-ACETYLTRANSFERASE"/>
    <property type="match status" value="1"/>
</dbReference>
<dbReference type="InterPro" id="IPR008220">
    <property type="entry name" value="HAT_MetX-like"/>
</dbReference>
<name>A0A367ZLB9_9BACT</name>
<dbReference type="EMBL" id="QOQW01000026">
    <property type="protein sequence ID" value="RCK78171.1"/>
    <property type="molecule type" value="Genomic_DNA"/>
</dbReference>
<evidence type="ECO:0000256" key="1">
    <source>
        <dbReference type="ARBA" id="ARBA00022679"/>
    </source>
</evidence>
<keyword evidence="2" id="KW-0012">Acyltransferase</keyword>
<dbReference type="InterPro" id="IPR029058">
    <property type="entry name" value="AB_hydrolase_fold"/>
</dbReference>
<evidence type="ECO:0000256" key="3">
    <source>
        <dbReference type="PIRSR" id="PIRSR000443-1"/>
    </source>
</evidence>
<evidence type="ECO:0000313" key="5">
    <source>
        <dbReference type="EMBL" id="RCK78171.1"/>
    </source>
</evidence>
<comment type="caution">
    <text evidence="5">The sequence shown here is derived from an EMBL/GenBank/DDBJ whole genome shotgun (WGS) entry which is preliminary data.</text>
</comment>
<dbReference type="GO" id="GO:0009086">
    <property type="term" value="P:methionine biosynthetic process"/>
    <property type="evidence" value="ECO:0007669"/>
    <property type="project" value="TreeGrafter"/>
</dbReference>
<comment type="subcellular location">
    <subcellularLocation>
        <location evidence="2">Cytoplasm</location>
    </subcellularLocation>
</comment>
<comment type="similarity">
    <text evidence="2">Belongs to the AB hydrolase superfamily. MetX family.</text>
</comment>
<evidence type="ECO:0000313" key="6">
    <source>
        <dbReference type="Proteomes" id="UP000252355"/>
    </source>
</evidence>
<keyword evidence="2" id="KW-0963">Cytoplasm</keyword>
<dbReference type="PANTHER" id="PTHR32268">
    <property type="entry name" value="HOMOSERINE O-ACETYLTRANSFERASE"/>
    <property type="match status" value="1"/>
</dbReference>
<evidence type="ECO:0000259" key="4">
    <source>
        <dbReference type="Pfam" id="PF00561"/>
    </source>
</evidence>
<feature type="active site" description="Nucleophile" evidence="3">
    <location>
        <position position="152"/>
    </location>
</feature>
<dbReference type="NCBIfam" id="NF005262">
    <property type="entry name" value="PRK06765.1"/>
    <property type="match status" value="1"/>
</dbReference>